<evidence type="ECO:0000313" key="8">
    <source>
        <dbReference type="EMBL" id="OQO14399.1"/>
    </source>
</evidence>
<evidence type="ECO:0000259" key="7">
    <source>
        <dbReference type="Pfam" id="PF13127"/>
    </source>
</evidence>
<proteinExistence type="predicted"/>
<accession>A0A1V8TSS3</accession>
<reference evidence="9" key="1">
    <citation type="submission" date="2017-03" db="EMBL/GenBank/DDBJ databases">
        <title>Genomes of endolithic fungi from Antarctica.</title>
        <authorList>
            <person name="Coleine C."/>
            <person name="Masonjones S."/>
            <person name="Stajich J.E."/>
        </authorList>
    </citation>
    <scope>NUCLEOTIDE SEQUENCE [LARGE SCALE GENOMIC DNA]</scope>
    <source>
        <strain evidence="9">CCFEE 5527</strain>
    </source>
</reference>
<feature type="transmembrane region" description="Helical" evidence="5">
    <location>
        <begin position="41"/>
        <end position="61"/>
    </location>
</feature>
<organism evidence="8 9">
    <name type="scientific">Cryoendolithus antarcticus</name>
    <dbReference type="NCBI Taxonomy" id="1507870"/>
    <lineage>
        <taxon>Eukaryota</taxon>
        <taxon>Fungi</taxon>
        <taxon>Dikarya</taxon>
        <taxon>Ascomycota</taxon>
        <taxon>Pezizomycotina</taxon>
        <taxon>Dothideomycetes</taxon>
        <taxon>Dothideomycetidae</taxon>
        <taxon>Cladosporiales</taxon>
        <taxon>Cladosporiaceae</taxon>
        <taxon>Cryoendolithus</taxon>
    </lineage>
</organism>
<dbReference type="OrthoDB" id="1436450at2759"/>
<dbReference type="EMBL" id="NAJO01000002">
    <property type="protein sequence ID" value="OQO14399.1"/>
    <property type="molecule type" value="Genomic_DNA"/>
</dbReference>
<dbReference type="GO" id="GO:0000329">
    <property type="term" value="C:fungal-type vacuole membrane"/>
    <property type="evidence" value="ECO:0007669"/>
    <property type="project" value="TreeGrafter"/>
</dbReference>
<feature type="transmembrane region" description="Helical" evidence="5">
    <location>
        <begin position="303"/>
        <end position="323"/>
    </location>
</feature>
<dbReference type="PANTHER" id="PTHR23051">
    <property type="entry name" value="SOLUTE CARRIER FAMILY 35, MEMBER F5"/>
    <property type="match status" value="1"/>
</dbReference>
<evidence type="ECO:0000256" key="4">
    <source>
        <dbReference type="ARBA" id="ARBA00023136"/>
    </source>
</evidence>
<feature type="transmembrane region" description="Helical" evidence="5">
    <location>
        <begin position="343"/>
        <end position="363"/>
    </location>
</feature>
<dbReference type="Pfam" id="PF13127">
    <property type="entry name" value="DUF3955"/>
    <property type="match status" value="1"/>
</dbReference>
<evidence type="ECO:0000313" key="9">
    <source>
        <dbReference type="Proteomes" id="UP000192596"/>
    </source>
</evidence>
<feature type="transmembrane region" description="Helical" evidence="5">
    <location>
        <begin position="73"/>
        <end position="93"/>
    </location>
</feature>
<name>A0A1V8TSS3_9PEZI</name>
<evidence type="ECO:0000256" key="3">
    <source>
        <dbReference type="ARBA" id="ARBA00022989"/>
    </source>
</evidence>
<feature type="transmembrane region" description="Helical" evidence="5">
    <location>
        <begin position="205"/>
        <end position="224"/>
    </location>
</feature>
<evidence type="ECO:0000256" key="5">
    <source>
        <dbReference type="SAM" id="Phobius"/>
    </source>
</evidence>
<dbReference type="InParanoid" id="A0A1V8TSS3"/>
<sequence>MASLEPLFPPVGDNGLVQEEVTVGYRGANGFLGRLGKWRRAVGLLLLGCTVFLWTTSNFLASTIFADQTYSKPYFVTYFNTAFFILPLIPILLHKAYKRPEEFTQWRKDIRAMFTSSQSSQLRLPEDEEDMSTSQTLLLGSEPSESFSIDSIDRAKSAQSISTKPSAQLSLHETSRLALEFCLLWFAANYFVSACLSYTTVASSTILTSTSSVFTLLFGALFRVETFTIRKCLAVFASLAGIALISSIDFRGENNDADHRGDFPKKAPWEIALGDGLALLSAVLYGLYAVFMKSRIRDESRVNMPLFFGLVGLFNVLLLWPGFFVLHCTGVEIFEMPPTGRVLGIIMANSVASLVSDVAWAYAVLLTSPIVVTVGLSLTIPLSLVGQVVLNGQTTGALYWVGAVIVVLSFVFVQEEERRDEVLEISHHLDDEEVGSAG</sequence>
<evidence type="ECO:0000256" key="1">
    <source>
        <dbReference type="ARBA" id="ARBA00004141"/>
    </source>
</evidence>
<feature type="transmembrane region" description="Helical" evidence="5">
    <location>
        <begin position="370"/>
        <end position="390"/>
    </location>
</feature>
<comment type="subcellular location">
    <subcellularLocation>
        <location evidence="1">Membrane</location>
        <topology evidence="1">Multi-pass membrane protein</topology>
    </subcellularLocation>
</comment>
<dbReference type="AlphaFoldDB" id="A0A1V8TSS3"/>
<feature type="domain" description="DUF3955" evidence="7">
    <location>
        <begin position="42"/>
        <end position="90"/>
    </location>
</feature>
<feature type="transmembrane region" description="Helical" evidence="5">
    <location>
        <begin position="177"/>
        <end position="199"/>
    </location>
</feature>
<keyword evidence="9" id="KW-1185">Reference proteome</keyword>
<dbReference type="FunCoup" id="A0A1V8TSS3">
    <property type="interactions" value="806"/>
</dbReference>
<keyword evidence="3 5" id="KW-1133">Transmembrane helix</keyword>
<feature type="transmembrane region" description="Helical" evidence="5">
    <location>
        <begin position="271"/>
        <end position="291"/>
    </location>
</feature>
<dbReference type="SUPFAM" id="SSF103481">
    <property type="entry name" value="Multidrug resistance efflux transporter EmrE"/>
    <property type="match status" value="1"/>
</dbReference>
<dbReference type="InterPro" id="IPR037185">
    <property type="entry name" value="EmrE-like"/>
</dbReference>
<gene>
    <name evidence="8" type="ORF">B0A48_01275</name>
</gene>
<dbReference type="STRING" id="1507870.A0A1V8TSS3"/>
<dbReference type="PANTHER" id="PTHR23051:SF0">
    <property type="entry name" value="SOLUTE CARRIER FAMILY 35 MEMBER F5"/>
    <property type="match status" value="1"/>
</dbReference>
<dbReference type="InterPro" id="IPR025016">
    <property type="entry name" value="DUF3955"/>
</dbReference>
<dbReference type="Pfam" id="PF00892">
    <property type="entry name" value="EamA"/>
    <property type="match status" value="1"/>
</dbReference>
<feature type="transmembrane region" description="Helical" evidence="5">
    <location>
        <begin position="396"/>
        <end position="413"/>
    </location>
</feature>
<evidence type="ECO:0000259" key="6">
    <source>
        <dbReference type="Pfam" id="PF00892"/>
    </source>
</evidence>
<feature type="domain" description="EamA" evidence="6">
    <location>
        <begin position="181"/>
        <end position="246"/>
    </location>
</feature>
<comment type="caution">
    <text evidence="8">The sequence shown here is derived from an EMBL/GenBank/DDBJ whole genome shotgun (WGS) entry which is preliminary data.</text>
</comment>
<keyword evidence="2 5" id="KW-0812">Transmembrane</keyword>
<feature type="transmembrane region" description="Helical" evidence="5">
    <location>
        <begin position="233"/>
        <end position="251"/>
    </location>
</feature>
<protein>
    <submittedName>
        <fullName evidence="8">Uncharacterized protein</fullName>
    </submittedName>
</protein>
<dbReference type="InterPro" id="IPR000620">
    <property type="entry name" value="EamA_dom"/>
</dbReference>
<keyword evidence="4 5" id="KW-0472">Membrane</keyword>
<dbReference type="Proteomes" id="UP000192596">
    <property type="component" value="Unassembled WGS sequence"/>
</dbReference>
<evidence type="ECO:0000256" key="2">
    <source>
        <dbReference type="ARBA" id="ARBA00022692"/>
    </source>
</evidence>